<evidence type="ECO:0000313" key="3">
    <source>
        <dbReference type="Proteomes" id="UP001596215"/>
    </source>
</evidence>
<dbReference type="Proteomes" id="UP001596215">
    <property type="component" value="Unassembled WGS sequence"/>
</dbReference>
<name>A0ABW1VNV6_9GAMM</name>
<proteinExistence type="predicted"/>
<feature type="region of interest" description="Disordered" evidence="1">
    <location>
        <begin position="13"/>
        <end position="43"/>
    </location>
</feature>
<accession>A0ABW1VNV6</accession>
<dbReference type="EMBL" id="JBHSUC010000003">
    <property type="protein sequence ID" value="MFC6361332.1"/>
    <property type="molecule type" value="Genomic_DNA"/>
</dbReference>
<evidence type="ECO:0000256" key="1">
    <source>
        <dbReference type="SAM" id="MobiDB-lite"/>
    </source>
</evidence>
<sequence length="43" mass="4572">MIAFPELAGQSIGQRMLTGTLPQSNVTEAARGTDSPRQNSLNI</sequence>
<comment type="caution">
    <text evidence="2">The sequence shown here is derived from an EMBL/GenBank/DDBJ whole genome shotgun (WGS) entry which is preliminary data.</text>
</comment>
<dbReference type="RefSeq" id="WP_256441198.1">
    <property type="nucleotide sequence ID" value="NZ_BAAAFW010000025.1"/>
</dbReference>
<keyword evidence="3" id="KW-1185">Reference proteome</keyword>
<organism evidence="2 3">
    <name type="scientific">Tatumella punctata</name>
    <dbReference type="NCBI Taxonomy" id="399969"/>
    <lineage>
        <taxon>Bacteria</taxon>
        <taxon>Pseudomonadati</taxon>
        <taxon>Pseudomonadota</taxon>
        <taxon>Gammaproteobacteria</taxon>
        <taxon>Enterobacterales</taxon>
        <taxon>Erwiniaceae</taxon>
        <taxon>Tatumella</taxon>
    </lineage>
</organism>
<reference evidence="3" key="1">
    <citation type="journal article" date="2019" name="Int. J. Syst. Evol. Microbiol.">
        <title>The Global Catalogue of Microorganisms (GCM) 10K type strain sequencing project: providing services to taxonomists for standard genome sequencing and annotation.</title>
        <authorList>
            <consortium name="The Broad Institute Genomics Platform"/>
            <consortium name="The Broad Institute Genome Sequencing Center for Infectious Disease"/>
            <person name="Wu L."/>
            <person name="Ma J."/>
        </authorList>
    </citation>
    <scope>NUCLEOTIDE SEQUENCE [LARGE SCALE GENOMIC DNA]</scope>
    <source>
        <strain evidence="3">CGMCC 4.1530</strain>
    </source>
</reference>
<protein>
    <submittedName>
        <fullName evidence="2">Uncharacterized protein</fullName>
    </submittedName>
</protein>
<gene>
    <name evidence="2" type="ORF">ACFP73_04355</name>
</gene>
<evidence type="ECO:0000313" key="2">
    <source>
        <dbReference type="EMBL" id="MFC6361332.1"/>
    </source>
</evidence>